<evidence type="ECO:0000313" key="2">
    <source>
        <dbReference type="Proteomes" id="UP000199152"/>
    </source>
</evidence>
<sequence>MQPLGTIPASHRDAAVLLLARAAGLGDQDKEIDEVLYRTGELRWFCELAWRAISQERAKNLQAYGAMRAGRVIGAPG</sequence>
<dbReference type="EMBL" id="FOSW01000002">
    <property type="protein sequence ID" value="SFK50941.1"/>
    <property type="molecule type" value="Genomic_DNA"/>
</dbReference>
<reference evidence="1 2" key="1">
    <citation type="submission" date="2016-10" db="EMBL/GenBank/DDBJ databases">
        <authorList>
            <person name="de Groot N.N."/>
        </authorList>
    </citation>
    <scope>NUCLEOTIDE SEQUENCE [LARGE SCALE GENOMIC DNA]</scope>
    <source>
        <strain evidence="1 2">DSM 45317</strain>
    </source>
</reference>
<dbReference type="AlphaFoldDB" id="A0A1I4A4S9"/>
<name>A0A1I4A4S9_9ACTN</name>
<dbReference type="InParanoid" id="A0A1I4A4S9"/>
<evidence type="ECO:0000313" key="1">
    <source>
        <dbReference type="EMBL" id="SFK50941.1"/>
    </source>
</evidence>
<accession>A0A1I4A4S9</accession>
<keyword evidence="2" id="KW-1185">Reference proteome</keyword>
<gene>
    <name evidence="1" type="ORF">SAMN04488085_10261</name>
</gene>
<organism evidence="1 2">
    <name type="scientific">Geodermatophilus ruber</name>
    <dbReference type="NCBI Taxonomy" id="504800"/>
    <lineage>
        <taxon>Bacteria</taxon>
        <taxon>Bacillati</taxon>
        <taxon>Actinomycetota</taxon>
        <taxon>Actinomycetes</taxon>
        <taxon>Geodermatophilales</taxon>
        <taxon>Geodermatophilaceae</taxon>
        <taxon>Geodermatophilus</taxon>
    </lineage>
</organism>
<protein>
    <submittedName>
        <fullName evidence="1">Uncharacterized protein</fullName>
    </submittedName>
</protein>
<proteinExistence type="predicted"/>
<dbReference type="Proteomes" id="UP000199152">
    <property type="component" value="Unassembled WGS sequence"/>
</dbReference>